<organism evidence="1 2">
    <name type="scientific">Arthrobacter caoxuetaonis</name>
    <dbReference type="NCBI Taxonomy" id="2886935"/>
    <lineage>
        <taxon>Bacteria</taxon>
        <taxon>Bacillati</taxon>
        <taxon>Actinomycetota</taxon>
        <taxon>Actinomycetes</taxon>
        <taxon>Micrococcales</taxon>
        <taxon>Micrococcaceae</taxon>
        <taxon>Arthrobacter</taxon>
    </lineage>
</organism>
<dbReference type="RefSeq" id="WP_227897722.1">
    <property type="nucleotide sequence ID" value="NZ_CP099467.1"/>
</dbReference>
<evidence type="ECO:0000313" key="1">
    <source>
        <dbReference type="EMBL" id="MCC3299736.1"/>
    </source>
</evidence>
<comment type="caution">
    <text evidence="1">The sequence shown here is derived from an EMBL/GenBank/DDBJ whole genome shotgun (WGS) entry which is preliminary data.</text>
</comment>
<accession>A0A9X1MH59</accession>
<reference evidence="1" key="1">
    <citation type="submission" date="2021-10" db="EMBL/GenBank/DDBJ databases">
        <title>Novel species in genus Arthrobacter.</title>
        <authorList>
            <person name="Liu Y."/>
        </authorList>
    </citation>
    <scope>NUCLEOTIDE SEQUENCE</scope>
    <source>
        <strain evidence="1">Zg-Y453</strain>
    </source>
</reference>
<protein>
    <submittedName>
        <fullName evidence="1">Uncharacterized protein</fullName>
    </submittedName>
</protein>
<gene>
    <name evidence="1" type="ORF">LJ757_18355</name>
</gene>
<proteinExistence type="predicted"/>
<dbReference type="AlphaFoldDB" id="A0A9X1MH59"/>
<sequence length="91" mass="9696">MSAAAPAAYTFNADIYGPECIVEAMISTDEYEGWGLAPGVSMSVEENLDEIAAAFSIDRSDETSFDSDAFPKAVFSHQLNGECCGQCGEEI</sequence>
<dbReference type="EMBL" id="JAJFZV010000020">
    <property type="protein sequence ID" value="MCC3299736.1"/>
    <property type="molecule type" value="Genomic_DNA"/>
</dbReference>
<keyword evidence="2" id="KW-1185">Reference proteome</keyword>
<dbReference type="Proteomes" id="UP001139158">
    <property type="component" value="Unassembled WGS sequence"/>
</dbReference>
<evidence type="ECO:0000313" key="2">
    <source>
        <dbReference type="Proteomes" id="UP001139158"/>
    </source>
</evidence>
<name>A0A9X1MH59_9MICC</name>